<dbReference type="GO" id="GO:0005783">
    <property type="term" value="C:endoplasmic reticulum"/>
    <property type="evidence" value="ECO:0007669"/>
    <property type="project" value="TreeGrafter"/>
</dbReference>
<dbReference type="InterPro" id="IPR001441">
    <property type="entry name" value="UPP_synth-like"/>
</dbReference>
<dbReference type="CDD" id="cd00475">
    <property type="entry name" value="Cis_IPPS"/>
    <property type="match status" value="1"/>
</dbReference>
<accession>A0A433DEW2</accession>
<dbReference type="SUPFAM" id="SSF64005">
    <property type="entry name" value="Undecaprenyl diphosphate synthase"/>
    <property type="match status" value="1"/>
</dbReference>
<dbReference type="Pfam" id="PF01255">
    <property type="entry name" value="Prenyltransf"/>
    <property type="match status" value="2"/>
</dbReference>
<evidence type="ECO:0000256" key="2">
    <source>
        <dbReference type="ARBA" id="ARBA00022679"/>
    </source>
</evidence>
<dbReference type="InterPro" id="IPR036424">
    <property type="entry name" value="UPP_synth-like_sf"/>
</dbReference>
<reference evidence="4 5" key="1">
    <citation type="journal article" date="2018" name="New Phytol.">
        <title>Phylogenomics of Endogonaceae and evolution of mycorrhizas within Mucoromycota.</title>
        <authorList>
            <person name="Chang Y."/>
            <person name="Desiro A."/>
            <person name="Na H."/>
            <person name="Sandor L."/>
            <person name="Lipzen A."/>
            <person name="Clum A."/>
            <person name="Barry K."/>
            <person name="Grigoriev I.V."/>
            <person name="Martin F.M."/>
            <person name="Stajich J.E."/>
            <person name="Smith M.E."/>
            <person name="Bonito G."/>
            <person name="Spatafora J.W."/>
        </authorList>
    </citation>
    <scope>NUCLEOTIDE SEQUENCE [LARGE SCALE GENOMIC DNA]</scope>
    <source>
        <strain evidence="4 5">GMNB39</strain>
    </source>
</reference>
<dbReference type="Gene3D" id="3.40.1180.10">
    <property type="entry name" value="Decaprenyl diphosphate synthase-like"/>
    <property type="match status" value="1"/>
</dbReference>
<dbReference type="HAMAP" id="MF_01139">
    <property type="entry name" value="ISPT"/>
    <property type="match status" value="1"/>
</dbReference>
<keyword evidence="2 3" id="KW-0808">Transferase</keyword>
<dbReference type="Proteomes" id="UP000268093">
    <property type="component" value="Unassembled WGS sequence"/>
</dbReference>
<dbReference type="AlphaFoldDB" id="A0A433DEW2"/>
<comment type="caution">
    <text evidence="4">The sequence shown here is derived from an EMBL/GenBank/DDBJ whole genome shotgun (WGS) entry which is preliminary data.</text>
</comment>
<evidence type="ECO:0000313" key="4">
    <source>
        <dbReference type="EMBL" id="RUP49402.1"/>
    </source>
</evidence>
<proteinExistence type="inferred from homology"/>
<keyword evidence="5" id="KW-1185">Reference proteome</keyword>
<dbReference type="OrthoDB" id="4173905at2759"/>
<dbReference type="PANTHER" id="PTHR10291:SF43">
    <property type="entry name" value="DEHYDRODOLICHYL DIPHOSPHATE SYNTHASE COMPLEX SUBUNIT DHDDS"/>
    <property type="match status" value="1"/>
</dbReference>
<dbReference type="NCBIfam" id="TIGR00055">
    <property type="entry name" value="uppS"/>
    <property type="match status" value="1"/>
</dbReference>
<dbReference type="PANTHER" id="PTHR10291">
    <property type="entry name" value="DEHYDRODOLICHYL DIPHOSPHATE SYNTHASE FAMILY MEMBER"/>
    <property type="match status" value="1"/>
</dbReference>
<dbReference type="GO" id="GO:0005811">
    <property type="term" value="C:lipid droplet"/>
    <property type="evidence" value="ECO:0007669"/>
    <property type="project" value="TreeGrafter"/>
</dbReference>
<name>A0A433DEW2_9FUNG</name>
<dbReference type="EC" id="2.5.1.-" evidence="3"/>
<dbReference type="GO" id="GO:0016094">
    <property type="term" value="P:polyprenol biosynthetic process"/>
    <property type="evidence" value="ECO:0007669"/>
    <property type="project" value="TreeGrafter"/>
</dbReference>
<evidence type="ECO:0000256" key="1">
    <source>
        <dbReference type="ARBA" id="ARBA00005432"/>
    </source>
</evidence>
<sequence length="365" mass="42075">MSLVALRSALAAVPSHFSSTLTLAYDTACNVLERTVINAMKQGPMPRHVGFVMDGNRRFAQKINVNTGEGHYAGSKQGEKVLKMCMDLGIDVVTVYAFSIENFKRPKEEVDYLMQLFREKFTELCLHNDTVREYGVQIRFLGNLDLLPPDVADAARKAMEMTKNNTRYDFLFFVGPYTCKWRGIGSEGGRGRVLSDTNTHSTIVPHFSRIFNICCPYTARDEITTAMRKIVQGVERDEIKPEQIDDYMIEQHLFTADCPPLDIWVRTSEYRLSDFLLWQSCRNCHVQFVDCYWPEFSLWKFLPALFEYQVNYAELQRNRSRSRSTLATPTLLLTEPTLSDQKLKFEVTENEQCRRRTPSPVPRVA</sequence>
<dbReference type="GO" id="GO:1904423">
    <property type="term" value="C:dehydrodolichyl diphosphate synthase complex"/>
    <property type="evidence" value="ECO:0007669"/>
    <property type="project" value="TreeGrafter"/>
</dbReference>
<dbReference type="EMBL" id="RBNI01002331">
    <property type="protein sequence ID" value="RUP49402.1"/>
    <property type="molecule type" value="Genomic_DNA"/>
</dbReference>
<dbReference type="GO" id="GO:0016020">
    <property type="term" value="C:membrane"/>
    <property type="evidence" value="ECO:0007669"/>
    <property type="project" value="TreeGrafter"/>
</dbReference>
<evidence type="ECO:0000313" key="5">
    <source>
        <dbReference type="Proteomes" id="UP000268093"/>
    </source>
</evidence>
<dbReference type="GO" id="GO:0045547">
    <property type="term" value="F:ditrans,polycis-polyprenyl diphosphate synthase [(2E,6E)-farnesyl diphosphate specific] activity"/>
    <property type="evidence" value="ECO:0007669"/>
    <property type="project" value="TreeGrafter"/>
</dbReference>
<organism evidence="4 5">
    <name type="scientific">Jimgerdemannia flammicorona</name>
    <dbReference type="NCBI Taxonomy" id="994334"/>
    <lineage>
        <taxon>Eukaryota</taxon>
        <taxon>Fungi</taxon>
        <taxon>Fungi incertae sedis</taxon>
        <taxon>Mucoromycota</taxon>
        <taxon>Mucoromycotina</taxon>
        <taxon>Endogonomycetes</taxon>
        <taxon>Endogonales</taxon>
        <taxon>Endogonaceae</taxon>
        <taxon>Jimgerdemannia</taxon>
    </lineage>
</organism>
<evidence type="ECO:0000256" key="3">
    <source>
        <dbReference type="RuleBase" id="RU363018"/>
    </source>
</evidence>
<protein>
    <recommendedName>
        <fullName evidence="3">Alkyl transferase</fullName>
        <ecNumber evidence="3">2.5.1.-</ecNumber>
    </recommendedName>
</protein>
<gene>
    <name evidence="4" type="ORF">BC936DRAFT_142603</name>
</gene>
<comment type="similarity">
    <text evidence="1 3">Belongs to the UPP synthase family.</text>
</comment>